<dbReference type="Proteomes" id="UP001275932">
    <property type="component" value="Unassembled WGS sequence"/>
</dbReference>
<organism evidence="1 2">
    <name type="scientific">Intestinicryptomonas porci</name>
    <dbReference type="NCBI Taxonomy" id="2926320"/>
    <lineage>
        <taxon>Bacteria</taxon>
        <taxon>Pseudomonadati</taxon>
        <taxon>Verrucomicrobiota</taxon>
        <taxon>Opitutia</taxon>
        <taxon>Opitutales</taxon>
        <taxon>Intestinicryptomonaceae</taxon>
        <taxon>Intestinicryptomonas</taxon>
    </lineage>
</organism>
<dbReference type="Gene3D" id="3.40.50.2000">
    <property type="entry name" value="Glycogen Phosphorylase B"/>
    <property type="match status" value="1"/>
</dbReference>
<name>A0ABU4WHH6_9BACT</name>
<dbReference type="RefSeq" id="WP_370397464.1">
    <property type="nucleotide sequence ID" value="NZ_JALBUT010000008.1"/>
</dbReference>
<evidence type="ECO:0000313" key="2">
    <source>
        <dbReference type="Proteomes" id="UP001275932"/>
    </source>
</evidence>
<dbReference type="EMBL" id="JALBUT010000008">
    <property type="protein sequence ID" value="MDX8416010.1"/>
    <property type="molecule type" value="Genomic_DNA"/>
</dbReference>
<sequence length="378" mass="43606">MTKRFLYVYEFADKAGLNEEKNTDNLWFHTQKYLQKEFDIQIKIANGLFVNKRKNSLAPDRLFNFFYMHICAPFEILRSKADVVFVRSTPPLIQITYAFWAMLLRRKKIFWLMDYHPVFGVRTTKRGSFINFIWRVLDKIDKFFLKKFDLVVCLDEAMQELVKERAPNVETFVCPTFSLQNPKWLDLAKKGEANDPVRLLYNGNLGRAHSTENLKIFLKELVKLKSVEFCYCGESKYAKETFKNMCRECNAEFKTFGFVKDYNALGEFYRQNGFDYGVVLLNDELKGVVSPSKFSGYTSFGLPVIYLGPSGTNAHFVCQKSGAGICAENPEQIMDAAQKASLFKTQKSCAEATKQTIRYFSPNVAQKLAVKLAEFCGK</sequence>
<protein>
    <submittedName>
        <fullName evidence="1">Uncharacterized protein</fullName>
    </submittedName>
</protein>
<dbReference type="SUPFAM" id="SSF53756">
    <property type="entry name" value="UDP-Glycosyltransferase/glycogen phosphorylase"/>
    <property type="match status" value="1"/>
</dbReference>
<keyword evidence="2" id="KW-1185">Reference proteome</keyword>
<evidence type="ECO:0000313" key="1">
    <source>
        <dbReference type="EMBL" id="MDX8416010.1"/>
    </source>
</evidence>
<proteinExistence type="predicted"/>
<accession>A0ABU4WHH6</accession>
<comment type="caution">
    <text evidence="1">The sequence shown here is derived from an EMBL/GenBank/DDBJ whole genome shotgun (WGS) entry which is preliminary data.</text>
</comment>
<gene>
    <name evidence="1" type="ORF">MOX91_07460</name>
</gene>
<reference evidence="1 2" key="1">
    <citation type="submission" date="2022-03" db="EMBL/GenBank/DDBJ databases">
        <title>Novel taxa within the pig intestine.</title>
        <authorList>
            <person name="Wylensek D."/>
            <person name="Bishof K."/>
            <person name="Afrizal A."/>
            <person name="Clavel T."/>
        </authorList>
    </citation>
    <scope>NUCLEOTIDE SEQUENCE [LARGE SCALE GENOMIC DNA]</scope>
    <source>
        <strain evidence="1 2">CLA-KB-P66</strain>
    </source>
</reference>